<evidence type="ECO:0000313" key="1">
    <source>
        <dbReference type="EMBL" id="GHN33666.1"/>
    </source>
</evidence>
<dbReference type="RefSeq" id="WP_236159773.1">
    <property type="nucleotide sequence ID" value="NZ_BNHQ01000001.1"/>
</dbReference>
<accession>A0ABD0AEZ1</accession>
<dbReference type="AlphaFoldDB" id="A0ABD0AEZ1"/>
<evidence type="ECO:0000313" key="2">
    <source>
        <dbReference type="Proteomes" id="UP001054884"/>
    </source>
</evidence>
<proteinExistence type="predicted"/>
<protein>
    <recommendedName>
        <fullName evidence="3">DUF2974 domain-containing protein</fullName>
    </recommendedName>
</protein>
<comment type="caution">
    <text evidence="1">The sequence shown here is derived from an EMBL/GenBank/DDBJ whole genome shotgun (WGS) entry which is preliminary data.</text>
</comment>
<evidence type="ECO:0008006" key="3">
    <source>
        <dbReference type="Google" id="ProtNLM"/>
    </source>
</evidence>
<reference evidence="1 2" key="1">
    <citation type="journal article" date="2022" name="J. Dairy Sci.">
        <title>Genetic diversity of Lactobacillus delbrueckii isolated from raw milk in Hokkaido, Japan.</title>
        <authorList>
            <person name="Tsuchihashi H."/>
            <person name="Ichikawa A."/>
            <person name="Takeda M."/>
            <person name="Koizumi A."/>
            <person name="Mizoguchi C."/>
            <person name="Ishida T."/>
            <person name="Kimura K."/>
        </authorList>
    </citation>
    <scope>NUCLEOTIDE SEQUENCE [LARGE SCALE GENOMIC DNA]</scope>
    <source>
        <strain evidence="1 2">ME-791</strain>
    </source>
</reference>
<dbReference type="SUPFAM" id="SSF53474">
    <property type="entry name" value="alpha/beta-Hydrolases"/>
    <property type="match status" value="1"/>
</dbReference>
<dbReference type="Proteomes" id="UP001054884">
    <property type="component" value="Unassembled WGS sequence"/>
</dbReference>
<gene>
    <name evidence="1" type="ORF">ME791_08180</name>
</gene>
<sequence>MINEELTDLDRVELTKLSYEALNVGETVVVAGKKIGQLTRDVYAKDGMQAFLIENNNEITVLFKGSYGFKKGNATTWRDEWLNTNWPIFLAMLTNQRQVPSALVTASRYLNRWLEEFPDGHFYIYGHSLGAINAEYALANCRFPDQIAAAYLYEGTNIWRLLTHKERQLLAQLRGRINTYVDIYDPVTLGYTASKRMVGKLHYVDSLPMNPVKQHMWGGYRFDGNGNLLEKEVDQRFLDSSKMQQAFLSRTGRMANYLRYRRNMQADWQKESDQRAEQIRGELFNHSFLQDFNDRDKNSKDGKGGS</sequence>
<organism evidence="1 2">
    <name type="scientific">Lactobacillus delbrueckii</name>
    <dbReference type="NCBI Taxonomy" id="1584"/>
    <lineage>
        <taxon>Bacteria</taxon>
        <taxon>Bacillati</taxon>
        <taxon>Bacillota</taxon>
        <taxon>Bacilli</taxon>
        <taxon>Lactobacillales</taxon>
        <taxon>Lactobacillaceae</taxon>
        <taxon>Lactobacillus</taxon>
    </lineage>
</organism>
<dbReference type="InterPro" id="IPR029058">
    <property type="entry name" value="AB_hydrolase_fold"/>
</dbReference>
<name>A0ABD0AEZ1_9LACO</name>
<dbReference type="EMBL" id="BNHY01000013">
    <property type="protein sequence ID" value="GHN33666.1"/>
    <property type="molecule type" value="Genomic_DNA"/>
</dbReference>